<keyword evidence="5 7" id="KW-1133">Transmembrane helix</keyword>
<dbReference type="EMBL" id="CAJNOJ010000258">
    <property type="protein sequence ID" value="CAF1345703.1"/>
    <property type="molecule type" value="Genomic_DNA"/>
</dbReference>
<dbReference type="GO" id="GO:0006665">
    <property type="term" value="P:sphingolipid metabolic process"/>
    <property type="evidence" value="ECO:0007669"/>
    <property type="project" value="UniProtKB-KW"/>
</dbReference>
<organism evidence="8 9">
    <name type="scientific">Adineta ricciae</name>
    <name type="common">Rotifer</name>
    <dbReference type="NCBI Taxonomy" id="249248"/>
    <lineage>
        <taxon>Eukaryota</taxon>
        <taxon>Metazoa</taxon>
        <taxon>Spiralia</taxon>
        <taxon>Gnathifera</taxon>
        <taxon>Rotifera</taxon>
        <taxon>Eurotatoria</taxon>
        <taxon>Bdelloidea</taxon>
        <taxon>Adinetida</taxon>
        <taxon>Adinetidae</taxon>
        <taxon>Adineta</taxon>
    </lineage>
</organism>
<protein>
    <submittedName>
        <fullName evidence="8">Uncharacterized protein</fullName>
    </submittedName>
</protein>
<keyword evidence="3" id="KW-0256">Endoplasmic reticulum</keyword>
<keyword evidence="4" id="KW-0746">Sphingolipid metabolism</keyword>
<dbReference type="Proteomes" id="UP000663852">
    <property type="component" value="Unassembled WGS sequence"/>
</dbReference>
<dbReference type="OrthoDB" id="202672at2759"/>
<reference evidence="8" key="1">
    <citation type="submission" date="2021-02" db="EMBL/GenBank/DDBJ databases">
        <authorList>
            <person name="Nowell W R."/>
        </authorList>
    </citation>
    <scope>NUCLEOTIDE SEQUENCE</scope>
</reference>
<keyword evidence="6 7" id="KW-0472">Membrane</keyword>
<evidence type="ECO:0000256" key="1">
    <source>
        <dbReference type="ARBA" id="ARBA00004477"/>
    </source>
</evidence>
<accession>A0A815H1A8</accession>
<evidence type="ECO:0000256" key="5">
    <source>
        <dbReference type="ARBA" id="ARBA00022989"/>
    </source>
</evidence>
<evidence type="ECO:0000313" key="8">
    <source>
        <dbReference type="EMBL" id="CAF1345703.1"/>
    </source>
</evidence>
<keyword evidence="2 7" id="KW-0812">Transmembrane</keyword>
<evidence type="ECO:0000256" key="7">
    <source>
        <dbReference type="SAM" id="Phobius"/>
    </source>
</evidence>
<evidence type="ECO:0000256" key="4">
    <source>
        <dbReference type="ARBA" id="ARBA00022919"/>
    </source>
</evidence>
<name>A0A815H1A8_ADIRI</name>
<dbReference type="GO" id="GO:0005789">
    <property type="term" value="C:endoplasmic reticulum membrane"/>
    <property type="evidence" value="ECO:0007669"/>
    <property type="project" value="UniProtKB-SubCell"/>
</dbReference>
<dbReference type="AlphaFoldDB" id="A0A815H1A8"/>
<comment type="subcellular location">
    <subcellularLocation>
        <location evidence="1">Endoplasmic reticulum membrane</location>
        <topology evidence="1">Multi-pass membrane protein</topology>
    </subcellularLocation>
</comment>
<proteinExistence type="predicted"/>
<dbReference type="Pfam" id="PF11779">
    <property type="entry name" value="SPT_ssu-like"/>
    <property type="match status" value="1"/>
</dbReference>
<evidence type="ECO:0000313" key="9">
    <source>
        <dbReference type="Proteomes" id="UP000663852"/>
    </source>
</evidence>
<sequence length="90" mass="10126">MLEPDLLRLGFSTTSSSFDDGIVFVIPNKLNMNCSVTTLYVMEPWERYLVLTIAFLVITLVTYSAIVFIPFHVGNIIRSTVPSLTDILLQ</sequence>
<evidence type="ECO:0000256" key="2">
    <source>
        <dbReference type="ARBA" id="ARBA00022692"/>
    </source>
</evidence>
<keyword evidence="4" id="KW-0443">Lipid metabolism</keyword>
<evidence type="ECO:0000256" key="3">
    <source>
        <dbReference type="ARBA" id="ARBA00022824"/>
    </source>
</evidence>
<gene>
    <name evidence="8" type="ORF">EDS130_LOCUS32988</name>
</gene>
<evidence type="ECO:0000256" key="6">
    <source>
        <dbReference type="ARBA" id="ARBA00023136"/>
    </source>
</evidence>
<dbReference type="InterPro" id="IPR024512">
    <property type="entry name" value="Ser_palmitoyltrfase_ssu-like"/>
</dbReference>
<comment type="caution">
    <text evidence="8">The sequence shown here is derived from an EMBL/GenBank/DDBJ whole genome shotgun (WGS) entry which is preliminary data.</text>
</comment>
<feature type="transmembrane region" description="Helical" evidence="7">
    <location>
        <begin position="48"/>
        <end position="69"/>
    </location>
</feature>